<dbReference type="Pfam" id="PF12698">
    <property type="entry name" value="ABC2_membrane_3"/>
    <property type="match status" value="1"/>
</dbReference>
<feature type="transmembrane region" description="Helical" evidence="5">
    <location>
        <begin position="258"/>
        <end position="279"/>
    </location>
</feature>
<keyword evidence="4 5" id="KW-0472">Membrane</keyword>
<feature type="domain" description="ABC-2 type transporter transmembrane" evidence="6">
    <location>
        <begin position="23"/>
        <end position="406"/>
    </location>
</feature>
<feature type="transmembrane region" description="Helical" evidence="5">
    <location>
        <begin position="24"/>
        <end position="44"/>
    </location>
</feature>
<keyword evidence="3 5" id="KW-1133">Transmembrane helix</keyword>
<evidence type="ECO:0000313" key="7">
    <source>
        <dbReference type="EMBL" id="TMQ49803.1"/>
    </source>
</evidence>
<evidence type="ECO:0000256" key="2">
    <source>
        <dbReference type="ARBA" id="ARBA00022692"/>
    </source>
</evidence>
<dbReference type="GO" id="GO:0016020">
    <property type="term" value="C:membrane"/>
    <property type="evidence" value="ECO:0007669"/>
    <property type="project" value="UniProtKB-SubCell"/>
</dbReference>
<comment type="subcellular location">
    <subcellularLocation>
        <location evidence="1">Membrane</location>
        <topology evidence="1">Multi-pass membrane protein</topology>
    </subcellularLocation>
</comment>
<evidence type="ECO:0000256" key="3">
    <source>
        <dbReference type="ARBA" id="ARBA00022989"/>
    </source>
</evidence>
<reference evidence="7 8" key="1">
    <citation type="journal article" date="2019" name="Nat. Microbiol.">
        <title>Mediterranean grassland soil C-N compound turnover is dependent on rainfall and depth, and is mediated by genomically divergent microorganisms.</title>
        <authorList>
            <person name="Diamond S."/>
            <person name="Andeer P.F."/>
            <person name="Li Z."/>
            <person name="Crits-Christoph A."/>
            <person name="Burstein D."/>
            <person name="Anantharaman K."/>
            <person name="Lane K.R."/>
            <person name="Thomas B.C."/>
            <person name="Pan C."/>
            <person name="Northen T.R."/>
            <person name="Banfield J.F."/>
        </authorList>
    </citation>
    <scope>NUCLEOTIDE SEQUENCE [LARGE SCALE GENOMIC DNA]</scope>
    <source>
        <strain evidence="7">WS_3</strain>
    </source>
</reference>
<proteinExistence type="predicted"/>
<feature type="transmembrane region" description="Helical" evidence="5">
    <location>
        <begin position="291"/>
        <end position="310"/>
    </location>
</feature>
<organism evidence="7 8">
    <name type="scientific">Eiseniibacteriota bacterium</name>
    <dbReference type="NCBI Taxonomy" id="2212470"/>
    <lineage>
        <taxon>Bacteria</taxon>
        <taxon>Candidatus Eiseniibacteriota</taxon>
    </lineage>
</organism>
<evidence type="ECO:0000256" key="4">
    <source>
        <dbReference type="ARBA" id="ARBA00023136"/>
    </source>
</evidence>
<feature type="transmembrane region" description="Helical" evidence="5">
    <location>
        <begin position="356"/>
        <end position="377"/>
    </location>
</feature>
<dbReference type="GO" id="GO:0140359">
    <property type="term" value="F:ABC-type transporter activity"/>
    <property type="evidence" value="ECO:0007669"/>
    <property type="project" value="InterPro"/>
</dbReference>
<evidence type="ECO:0000256" key="1">
    <source>
        <dbReference type="ARBA" id="ARBA00004141"/>
    </source>
</evidence>
<evidence type="ECO:0000259" key="6">
    <source>
        <dbReference type="Pfam" id="PF12698"/>
    </source>
</evidence>
<dbReference type="PANTHER" id="PTHR43471:SF3">
    <property type="entry name" value="ABC TRANSPORTER PERMEASE PROTEIN NATB"/>
    <property type="match status" value="1"/>
</dbReference>
<dbReference type="PANTHER" id="PTHR43471">
    <property type="entry name" value="ABC TRANSPORTER PERMEASE"/>
    <property type="match status" value="1"/>
</dbReference>
<sequence>MSFSWPRVLTIARREFLSTVRRKAFVFTLIGMPAYFAFVSWMAIKPQIAERLQALKSLTVLAVVDSSGLYHGARREIRTEYSPGDNPFSTTSGSPQVQWFRTEVHLYPDQKTATDSLKAGRVSQVLVIPPDYLATGKLRRYACQSGLFSSGADRPVTRWLVANLLADRVDSMRIERVVRPLRGLDFYAMNRQGQFELRDERREAFDFLLPMSFGLMLGLCIVIGGQYLLQGVSEEKESRILESLLCTVSAEELLGGKLIGLGGAGLTLVAVWMFMGASFGGPAAALAQIHLSPALFFFMLTYLLLGYLFYGSLMTGIGAVTNNMREAQQFAFMFTFANWAPFIMLTSIIGRPDGRLAVGLSLFPPTAPVTMMIRMSVPGGPAVPEWQVGLSMALLAAAAWFALIGSARVFRIGLLLHGKTPNLPEILRWARSG</sequence>
<feature type="transmembrane region" description="Helical" evidence="5">
    <location>
        <begin position="207"/>
        <end position="229"/>
    </location>
</feature>
<protein>
    <submittedName>
        <fullName evidence="7">ABC transporter permease</fullName>
    </submittedName>
</protein>
<evidence type="ECO:0000313" key="8">
    <source>
        <dbReference type="Proteomes" id="UP000320184"/>
    </source>
</evidence>
<gene>
    <name evidence="7" type="ORF">E6K73_09295</name>
</gene>
<dbReference type="InterPro" id="IPR013525">
    <property type="entry name" value="ABC2_TM"/>
</dbReference>
<feature type="transmembrane region" description="Helical" evidence="5">
    <location>
        <begin position="389"/>
        <end position="410"/>
    </location>
</feature>
<dbReference type="AlphaFoldDB" id="A0A538SEJ7"/>
<feature type="transmembrane region" description="Helical" evidence="5">
    <location>
        <begin position="330"/>
        <end position="349"/>
    </location>
</feature>
<comment type="caution">
    <text evidence="7">The sequence shown here is derived from an EMBL/GenBank/DDBJ whole genome shotgun (WGS) entry which is preliminary data.</text>
</comment>
<dbReference type="Proteomes" id="UP000320184">
    <property type="component" value="Unassembled WGS sequence"/>
</dbReference>
<name>A0A538SEJ7_UNCEI</name>
<accession>A0A538SEJ7</accession>
<keyword evidence="2 5" id="KW-0812">Transmembrane</keyword>
<evidence type="ECO:0000256" key="5">
    <source>
        <dbReference type="SAM" id="Phobius"/>
    </source>
</evidence>
<dbReference type="EMBL" id="VBOT01000115">
    <property type="protein sequence ID" value="TMQ49803.1"/>
    <property type="molecule type" value="Genomic_DNA"/>
</dbReference>